<name>A0A2M9Y240_9LEPT</name>
<evidence type="ECO:0000313" key="2">
    <source>
        <dbReference type="Proteomes" id="UP000297891"/>
    </source>
</evidence>
<reference evidence="1" key="1">
    <citation type="journal article" date="2019" name="PLoS Negl. Trop. Dis.">
        <title>Revisiting the worldwide diversity of Leptospira species in the environment.</title>
        <authorList>
            <person name="Vincent A.T."/>
            <person name="Schiettekatte O."/>
            <person name="Bourhy P."/>
            <person name="Veyrier F.J."/>
            <person name="Picardeau M."/>
        </authorList>
    </citation>
    <scope>NUCLEOTIDE SEQUENCE [LARGE SCALE GENOMIC DNA]</scope>
    <source>
        <strain evidence="1">201800277</strain>
    </source>
</reference>
<dbReference type="OrthoDB" id="334106at2"/>
<sequence length="61" mass="7065">MSDLIHDSKLPEDKKHTLVLLIQTMLNDVNKQITHLGINNYMKLQDEIAKLLIPIIEDKLD</sequence>
<comment type="caution">
    <text evidence="1">The sequence shown here is derived from an EMBL/GenBank/DDBJ whole genome shotgun (WGS) entry which is preliminary data.</text>
</comment>
<dbReference type="RefSeq" id="WP_100790868.1">
    <property type="nucleotide sequence ID" value="NZ_NPDQ01000004.1"/>
</dbReference>
<organism evidence="1 2">
    <name type="scientific">Leptospira brenneri</name>
    <dbReference type="NCBI Taxonomy" id="2023182"/>
    <lineage>
        <taxon>Bacteria</taxon>
        <taxon>Pseudomonadati</taxon>
        <taxon>Spirochaetota</taxon>
        <taxon>Spirochaetia</taxon>
        <taxon>Leptospirales</taxon>
        <taxon>Leptospiraceae</taxon>
        <taxon>Leptospira</taxon>
    </lineage>
</organism>
<proteinExistence type="predicted"/>
<dbReference type="Proteomes" id="UP000297891">
    <property type="component" value="Unassembled WGS sequence"/>
</dbReference>
<dbReference type="AlphaFoldDB" id="A0A2M9Y240"/>
<evidence type="ECO:0000313" key="1">
    <source>
        <dbReference type="EMBL" id="TGK92052.1"/>
    </source>
</evidence>
<gene>
    <name evidence="1" type="ORF">EHQ30_17900</name>
</gene>
<accession>A0A2M9Y240</accession>
<dbReference type="EMBL" id="RQFP01000014">
    <property type="protein sequence ID" value="TGK92052.1"/>
    <property type="molecule type" value="Genomic_DNA"/>
</dbReference>
<keyword evidence="2" id="KW-1185">Reference proteome</keyword>
<protein>
    <submittedName>
        <fullName evidence="1">Uncharacterized protein</fullName>
    </submittedName>
</protein>